<dbReference type="EMBL" id="BNJQ01000030">
    <property type="protein sequence ID" value="GHP10550.1"/>
    <property type="molecule type" value="Genomic_DNA"/>
</dbReference>
<evidence type="ECO:0000313" key="3">
    <source>
        <dbReference type="Proteomes" id="UP000660262"/>
    </source>
</evidence>
<evidence type="ECO:0000313" key="2">
    <source>
        <dbReference type="EMBL" id="GHP10550.1"/>
    </source>
</evidence>
<dbReference type="InterPro" id="IPR027443">
    <property type="entry name" value="IPNS-like_sf"/>
</dbReference>
<sequence>MEDTLRDAFVELRALSDNTFLSHPNDCKLHAMIDTEDDLTGCWCVFSALFAALKREGFARLSKDYPDLIAAHDQQNFKMRLLRYPATQSTTVRGKEHTDYGTFSLIFADAAGLEVEKGGEWVEASADETNPAVVVGSSMKLLADPSATPTNHRVSGNSLRHSIVLFIEANDDFAFRDGQTMKEYIKRRSGTGVTVEEE</sequence>
<keyword evidence="3" id="KW-1185">Reference proteome</keyword>
<feature type="domain" description="Isopenicillin N synthase-like Fe(2+) 2OG dioxygenase" evidence="1">
    <location>
        <begin position="81"/>
        <end position="168"/>
    </location>
</feature>
<dbReference type="SUPFAM" id="SSF51197">
    <property type="entry name" value="Clavaminate synthase-like"/>
    <property type="match status" value="1"/>
</dbReference>
<reference evidence="2" key="1">
    <citation type="submission" date="2020-10" db="EMBL/GenBank/DDBJ databases">
        <title>Unveiling of a novel bifunctional photoreceptor, Dualchrome1, isolated from a cosmopolitan green alga.</title>
        <authorList>
            <person name="Suzuki S."/>
            <person name="Kawachi M."/>
        </authorList>
    </citation>
    <scope>NUCLEOTIDE SEQUENCE</scope>
    <source>
        <strain evidence="2">NIES 2893</strain>
    </source>
</reference>
<protein>
    <recommendedName>
        <fullName evidence="1">Isopenicillin N synthase-like Fe(2+) 2OG dioxygenase domain-containing protein</fullName>
    </recommendedName>
</protein>
<dbReference type="OrthoDB" id="730785at2759"/>
<organism evidence="2 3">
    <name type="scientific">Pycnococcus provasolii</name>
    <dbReference type="NCBI Taxonomy" id="41880"/>
    <lineage>
        <taxon>Eukaryota</taxon>
        <taxon>Viridiplantae</taxon>
        <taxon>Chlorophyta</taxon>
        <taxon>Pseudoscourfieldiophyceae</taxon>
        <taxon>Pseudoscourfieldiales</taxon>
        <taxon>Pycnococcaceae</taxon>
        <taxon>Pycnococcus</taxon>
    </lineage>
</organism>
<comment type="caution">
    <text evidence="2">The sequence shown here is derived from an EMBL/GenBank/DDBJ whole genome shotgun (WGS) entry which is preliminary data.</text>
</comment>
<dbReference type="Pfam" id="PF03171">
    <property type="entry name" value="2OG-FeII_Oxy"/>
    <property type="match status" value="1"/>
</dbReference>
<dbReference type="Proteomes" id="UP000660262">
    <property type="component" value="Unassembled WGS sequence"/>
</dbReference>
<dbReference type="Gene3D" id="2.60.120.330">
    <property type="entry name" value="B-lactam Antibiotic, Isopenicillin N Synthase, Chain"/>
    <property type="match status" value="1"/>
</dbReference>
<evidence type="ECO:0000259" key="1">
    <source>
        <dbReference type="Pfam" id="PF03171"/>
    </source>
</evidence>
<gene>
    <name evidence="2" type="ORF">PPROV_000928100</name>
</gene>
<dbReference type="InterPro" id="IPR044861">
    <property type="entry name" value="IPNS-like_FE2OG_OXY"/>
</dbReference>
<dbReference type="AlphaFoldDB" id="A0A830HXM7"/>
<name>A0A830HXM7_9CHLO</name>
<accession>A0A830HXM7</accession>
<proteinExistence type="predicted"/>